<reference evidence="1 2" key="1">
    <citation type="journal article" date="2019" name="Sci. Rep.">
        <title>Orb-weaving spider Araneus ventricosus genome elucidates the spidroin gene catalogue.</title>
        <authorList>
            <person name="Kono N."/>
            <person name="Nakamura H."/>
            <person name="Ohtoshi R."/>
            <person name="Moran D.A.P."/>
            <person name="Shinohara A."/>
            <person name="Yoshida Y."/>
            <person name="Fujiwara M."/>
            <person name="Mori M."/>
            <person name="Tomita M."/>
            <person name="Arakawa K."/>
        </authorList>
    </citation>
    <scope>NUCLEOTIDE SEQUENCE [LARGE SCALE GENOMIC DNA]</scope>
</reference>
<sequence length="109" mass="12300">MLLCQEPFQVLQRMTVARSKIGAIGGIVKQLPAEPLQQLLCAQCCMRERVVAEKCSSDCHQFEHLKRFLARQRFPGDDDGCLHSPVADPEKLVPRYDTWLDSGGFKVGR</sequence>
<dbReference type="EMBL" id="BGPR01007962">
    <property type="protein sequence ID" value="GBN30690.1"/>
    <property type="molecule type" value="Genomic_DNA"/>
</dbReference>
<organism evidence="1 2">
    <name type="scientific">Araneus ventricosus</name>
    <name type="common">Orbweaver spider</name>
    <name type="synonym">Epeira ventricosa</name>
    <dbReference type="NCBI Taxonomy" id="182803"/>
    <lineage>
        <taxon>Eukaryota</taxon>
        <taxon>Metazoa</taxon>
        <taxon>Ecdysozoa</taxon>
        <taxon>Arthropoda</taxon>
        <taxon>Chelicerata</taxon>
        <taxon>Arachnida</taxon>
        <taxon>Araneae</taxon>
        <taxon>Araneomorphae</taxon>
        <taxon>Entelegynae</taxon>
        <taxon>Araneoidea</taxon>
        <taxon>Araneidae</taxon>
        <taxon>Araneus</taxon>
    </lineage>
</organism>
<dbReference type="Proteomes" id="UP000499080">
    <property type="component" value="Unassembled WGS sequence"/>
</dbReference>
<comment type="caution">
    <text evidence="1">The sequence shown here is derived from an EMBL/GenBank/DDBJ whole genome shotgun (WGS) entry which is preliminary data.</text>
</comment>
<accession>A0A4Y2MWG4</accession>
<proteinExistence type="predicted"/>
<evidence type="ECO:0000313" key="2">
    <source>
        <dbReference type="Proteomes" id="UP000499080"/>
    </source>
</evidence>
<name>A0A4Y2MWG4_ARAVE</name>
<keyword evidence="2" id="KW-1185">Reference proteome</keyword>
<gene>
    <name evidence="1" type="ORF">AVEN_5482_1</name>
</gene>
<protein>
    <submittedName>
        <fullName evidence="1">Uncharacterized protein</fullName>
    </submittedName>
</protein>
<dbReference type="AlphaFoldDB" id="A0A4Y2MWG4"/>
<evidence type="ECO:0000313" key="1">
    <source>
        <dbReference type="EMBL" id="GBN30690.1"/>
    </source>
</evidence>